<dbReference type="EMBL" id="CP027561">
    <property type="protein sequence ID" value="QJP95459.1"/>
    <property type="molecule type" value="Genomic_DNA"/>
</dbReference>
<protein>
    <submittedName>
        <fullName evidence="1">Uncharacterized protein</fullName>
    </submittedName>
</protein>
<reference evidence="1 2" key="1">
    <citation type="submission" date="2018-03" db="EMBL/GenBank/DDBJ databases">
        <title>Complete genome sequence of Pseudomonas fluorescens sp. G7.</title>
        <authorList>
            <person name="Gao C.-H."/>
            <person name="Li Z."/>
            <person name="Cai P."/>
        </authorList>
    </citation>
    <scope>NUCLEOTIDE SEQUENCE [LARGE SCALE GENOMIC DNA]</scope>
    <source>
        <strain evidence="1 2">G7</strain>
    </source>
</reference>
<name>A0A7Z3H0E9_PSEFL</name>
<proteinExistence type="predicted"/>
<evidence type="ECO:0000313" key="2">
    <source>
        <dbReference type="Proteomes" id="UP000501669"/>
    </source>
</evidence>
<accession>A0A7Z3H0E9</accession>
<dbReference type="Proteomes" id="UP000501669">
    <property type="component" value="Chromosome"/>
</dbReference>
<dbReference type="AlphaFoldDB" id="A0A7Z3H0E9"/>
<organism evidence="1 2">
    <name type="scientific">Pseudomonas fluorescens</name>
    <dbReference type="NCBI Taxonomy" id="294"/>
    <lineage>
        <taxon>Bacteria</taxon>
        <taxon>Pseudomonadati</taxon>
        <taxon>Pseudomonadota</taxon>
        <taxon>Gammaproteobacteria</taxon>
        <taxon>Pseudomonadales</taxon>
        <taxon>Pseudomonadaceae</taxon>
        <taxon>Pseudomonas</taxon>
    </lineage>
</organism>
<gene>
    <name evidence="1" type="ORF">C6Y56_12960</name>
</gene>
<evidence type="ECO:0000313" key="1">
    <source>
        <dbReference type="EMBL" id="QJP95459.1"/>
    </source>
</evidence>
<sequence length="206" mass="23291">MGPDSRGSMIELQSKIDSILPVSVLAAVVLFIVKEVVEFFKRSSERKRKISAYKILLSEELEKNLWTLNYLTSICHAIGDEHFTGISYRRTSSGSEQIAVHVGRQGGYGPLWNVYSSIFDKAVVDLAVIDKKLFEKSKIAYECLAEARHIRNSIVRLCEDESLNEYVHTFPEYALGILREAVDALDILYVACAGKKLDRPKLRSYV</sequence>